<name>A0A0L6JHK9_9FIRM</name>
<dbReference type="Pfam" id="PF17762">
    <property type="entry name" value="HTH_ParB"/>
    <property type="match status" value="1"/>
</dbReference>
<reference evidence="3" key="1">
    <citation type="submission" date="2015-07" db="EMBL/GenBank/DDBJ databases">
        <title>Near-Complete Genome Sequence of the Cellulolytic Bacterium Bacteroides (Pseudobacteroides) cellulosolvens ATCC 35603.</title>
        <authorList>
            <person name="Dassa B."/>
            <person name="Utturkar S.M."/>
            <person name="Klingeman D.M."/>
            <person name="Hurt R.A."/>
            <person name="Keller M."/>
            <person name="Xu J."/>
            <person name="Reddy Y.H.K."/>
            <person name="Borovok I."/>
            <person name="Grinberg I.R."/>
            <person name="Lamed R."/>
            <person name="Zhivin O."/>
            <person name="Bayer E.A."/>
            <person name="Brown S.D."/>
        </authorList>
    </citation>
    <scope>NUCLEOTIDE SEQUENCE [LARGE SCALE GENOMIC DNA]</scope>
    <source>
        <strain evidence="3">DSM 2933</strain>
    </source>
</reference>
<dbReference type="Gene3D" id="1.10.10.2830">
    <property type="match status" value="1"/>
</dbReference>
<protein>
    <recommendedName>
        <fullName evidence="1">ParB/Spo0J HTH domain-containing protein</fullName>
    </recommendedName>
</protein>
<evidence type="ECO:0000313" key="2">
    <source>
        <dbReference type="EMBL" id="KNY24977.1"/>
    </source>
</evidence>
<dbReference type="InterPro" id="IPR041468">
    <property type="entry name" value="HTH_ParB/Spo0J"/>
</dbReference>
<accession>A0A0L6JHK9</accession>
<evidence type="ECO:0000313" key="3">
    <source>
        <dbReference type="Proteomes" id="UP000036923"/>
    </source>
</evidence>
<evidence type="ECO:0000259" key="1">
    <source>
        <dbReference type="Pfam" id="PF17762"/>
    </source>
</evidence>
<feature type="domain" description="ParB/Spo0J HTH" evidence="1">
    <location>
        <begin position="35"/>
        <end position="72"/>
    </location>
</feature>
<proteinExistence type="predicted"/>
<sequence length="72" mass="8248">MKMAKCILELERIYGIRQGSEGKRSLESNNSTLKNQKELAEQIGIDRTQLINYKKLLTLIPELQSLIEDGEL</sequence>
<comment type="caution">
    <text evidence="2">The sequence shown here is derived from an EMBL/GenBank/DDBJ whole genome shotgun (WGS) entry which is preliminary data.</text>
</comment>
<dbReference type="EMBL" id="LGTC01000001">
    <property type="protein sequence ID" value="KNY24977.1"/>
    <property type="molecule type" value="Genomic_DNA"/>
</dbReference>
<gene>
    <name evidence="2" type="ORF">Bccel_0234</name>
</gene>
<dbReference type="SUPFAM" id="SSF109709">
    <property type="entry name" value="KorB DNA-binding domain-like"/>
    <property type="match status" value="1"/>
</dbReference>
<dbReference type="AlphaFoldDB" id="A0A0L6JHK9"/>
<dbReference type="STRING" id="398512.Bccel_0234"/>
<organism evidence="2 3">
    <name type="scientific">Pseudobacteroides cellulosolvens ATCC 35603 = DSM 2933</name>
    <dbReference type="NCBI Taxonomy" id="398512"/>
    <lineage>
        <taxon>Bacteria</taxon>
        <taxon>Bacillati</taxon>
        <taxon>Bacillota</taxon>
        <taxon>Clostridia</taxon>
        <taxon>Eubacteriales</taxon>
        <taxon>Oscillospiraceae</taxon>
        <taxon>Pseudobacteroides</taxon>
    </lineage>
</organism>
<dbReference type="Proteomes" id="UP000036923">
    <property type="component" value="Unassembled WGS sequence"/>
</dbReference>
<keyword evidence="3" id="KW-1185">Reference proteome</keyword>
<dbReference type="eggNOG" id="COG1475">
    <property type="taxonomic scope" value="Bacteria"/>
</dbReference>